<dbReference type="PANTHER" id="PTHR10366">
    <property type="entry name" value="NAD DEPENDENT EPIMERASE/DEHYDRATASE"/>
    <property type="match status" value="1"/>
</dbReference>
<dbReference type="CDD" id="cd08958">
    <property type="entry name" value="FR_SDR_e"/>
    <property type="match status" value="1"/>
</dbReference>
<organism evidence="3">
    <name type="scientific">Anthurium amnicola</name>
    <dbReference type="NCBI Taxonomy" id="1678845"/>
    <lineage>
        <taxon>Eukaryota</taxon>
        <taxon>Viridiplantae</taxon>
        <taxon>Streptophyta</taxon>
        <taxon>Embryophyta</taxon>
        <taxon>Tracheophyta</taxon>
        <taxon>Spermatophyta</taxon>
        <taxon>Magnoliopsida</taxon>
        <taxon>Liliopsida</taxon>
        <taxon>Araceae</taxon>
        <taxon>Pothoideae</taxon>
        <taxon>Potheae</taxon>
        <taxon>Anthurium</taxon>
    </lineage>
</organism>
<dbReference type="Pfam" id="PF01370">
    <property type="entry name" value="Epimerase"/>
    <property type="match status" value="1"/>
</dbReference>
<reference evidence="3" key="1">
    <citation type="submission" date="2015-07" db="EMBL/GenBank/DDBJ databases">
        <title>Transcriptome Assembly of Anthurium amnicola.</title>
        <authorList>
            <person name="Suzuki J."/>
        </authorList>
    </citation>
    <scope>NUCLEOTIDE SEQUENCE</scope>
</reference>
<name>A0A1D1ZLB3_9ARAE</name>
<evidence type="ECO:0000256" key="1">
    <source>
        <dbReference type="ARBA" id="ARBA00023002"/>
    </source>
</evidence>
<evidence type="ECO:0000313" key="3">
    <source>
        <dbReference type="EMBL" id="JAT67688.1"/>
    </source>
</evidence>
<dbReference type="InterPro" id="IPR050425">
    <property type="entry name" value="NAD(P)_dehydrat-like"/>
</dbReference>
<dbReference type="AlphaFoldDB" id="A0A1D1ZLB3"/>
<evidence type="ECO:0000259" key="2">
    <source>
        <dbReference type="Pfam" id="PF01370"/>
    </source>
</evidence>
<dbReference type="InterPro" id="IPR036291">
    <property type="entry name" value="NAD(P)-bd_dom_sf"/>
</dbReference>
<dbReference type="PANTHER" id="PTHR10366:SF369">
    <property type="entry name" value="CINNAMOYL-COA REDUCTASE-LIKE PROTEIN"/>
    <property type="match status" value="1"/>
</dbReference>
<dbReference type="EMBL" id="GDJX01000248">
    <property type="protein sequence ID" value="JAT67688.1"/>
    <property type="molecule type" value="Transcribed_RNA"/>
</dbReference>
<dbReference type="InterPro" id="IPR001509">
    <property type="entry name" value="Epimerase_deHydtase"/>
</dbReference>
<proteinExistence type="predicted"/>
<dbReference type="SUPFAM" id="SSF51735">
    <property type="entry name" value="NAD(P)-binding Rossmann-fold domains"/>
    <property type="match status" value="1"/>
</dbReference>
<sequence length="322" mass="35497">MTTEERRVCVTGGSGFIGSWLVNFLLDKGYTVHATVKNLQDEGETKHLRELPGAASRLRLFQIDLLDYDSLLAAIRDTAGVFHLASPCILDRIVDPERELLEPAVKGTINTLRAAKESGVRRVVVTSSTSAIIPNPSWPADVINDEECWTDVDHCKQNEMWYAASKTLAEKAAWEFAKQNGLDVVVINPGMVMGPILPPTLTSSMAILLRFLQGCFVEDGSFYMGCVHVKDVAAAHILLYESASALGRHLCVESIAQWSDFVAEVARLYPEYKMPSFVADNRPGLVRARNASKKLMDLGLHLTSVETIIKDSVQSLKCKGYV</sequence>
<accession>A0A1D1ZLB3</accession>
<dbReference type="GO" id="GO:0016616">
    <property type="term" value="F:oxidoreductase activity, acting on the CH-OH group of donors, NAD or NADP as acceptor"/>
    <property type="evidence" value="ECO:0007669"/>
    <property type="project" value="TreeGrafter"/>
</dbReference>
<dbReference type="FunFam" id="3.40.50.720:FF:000219">
    <property type="entry name" value="Cinnamoyl-CoA reductase 1"/>
    <property type="match status" value="1"/>
</dbReference>
<dbReference type="Gene3D" id="3.40.50.720">
    <property type="entry name" value="NAD(P)-binding Rossmann-like Domain"/>
    <property type="match status" value="1"/>
</dbReference>
<keyword evidence="1" id="KW-0560">Oxidoreductase</keyword>
<feature type="domain" description="NAD-dependent epimerase/dehydratase" evidence="2">
    <location>
        <begin position="8"/>
        <end position="244"/>
    </location>
</feature>
<protein>
    <submittedName>
        <fullName evidence="3">Bifunctional dihydroflavonol 4-reductase/flavanone 4-reductase</fullName>
    </submittedName>
</protein>
<gene>
    <name evidence="3" type="primary">DFR_13</name>
    <name evidence="3" type="ORF">g.66500</name>
</gene>